<comment type="subcellular location">
    <subcellularLocation>
        <location evidence="1">Membrane</location>
    </subcellularLocation>
</comment>
<feature type="domain" description="Acyltransferase 3" evidence="4">
    <location>
        <begin position="10"/>
        <end position="335"/>
    </location>
</feature>
<feature type="transmembrane region" description="Helical" evidence="3">
    <location>
        <begin position="181"/>
        <end position="203"/>
    </location>
</feature>
<dbReference type="PANTHER" id="PTHR37312">
    <property type="entry name" value="MEMBRANE-BOUND ACYLTRANSFERASE YKRP-RELATED"/>
    <property type="match status" value="1"/>
</dbReference>
<keyword evidence="3" id="KW-1133">Transmembrane helix</keyword>
<feature type="transmembrane region" description="Helical" evidence="3">
    <location>
        <begin position="43"/>
        <end position="63"/>
    </location>
</feature>
<evidence type="ECO:0000259" key="4">
    <source>
        <dbReference type="Pfam" id="PF01757"/>
    </source>
</evidence>
<feature type="transmembrane region" description="Helical" evidence="3">
    <location>
        <begin position="278"/>
        <end position="297"/>
    </location>
</feature>
<feature type="transmembrane region" description="Helical" evidence="3">
    <location>
        <begin position="12"/>
        <end position="31"/>
    </location>
</feature>
<evidence type="ECO:0000256" key="3">
    <source>
        <dbReference type="SAM" id="Phobius"/>
    </source>
</evidence>
<dbReference type="AlphaFoldDB" id="A0A378Y4C6"/>
<accession>A0A378Y4C6</accession>
<feature type="transmembrane region" description="Helical" evidence="3">
    <location>
        <begin position="215"/>
        <end position="234"/>
    </location>
</feature>
<dbReference type="EMBL" id="UGSC01000001">
    <property type="protein sequence ID" value="SUA72025.1"/>
    <property type="molecule type" value="Genomic_DNA"/>
</dbReference>
<dbReference type="Pfam" id="PF01757">
    <property type="entry name" value="Acyl_transf_3"/>
    <property type="match status" value="1"/>
</dbReference>
<keyword evidence="3" id="KW-0472">Membrane</keyword>
<evidence type="ECO:0000256" key="1">
    <source>
        <dbReference type="ARBA" id="ARBA00004370"/>
    </source>
</evidence>
<dbReference type="GeneID" id="93348285"/>
<feature type="transmembrane region" description="Helical" evidence="3">
    <location>
        <begin position="84"/>
        <end position="103"/>
    </location>
</feature>
<feature type="transmembrane region" description="Helical" evidence="3">
    <location>
        <begin position="246"/>
        <end position="266"/>
    </location>
</feature>
<dbReference type="Proteomes" id="UP000254400">
    <property type="component" value="Unassembled WGS sequence"/>
</dbReference>
<dbReference type="GO" id="GO:0016747">
    <property type="term" value="F:acyltransferase activity, transferring groups other than amino-acyl groups"/>
    <property type="evidence" value="ECO:0007669"/>
    <property type="project" value="InterPro"/>
</dbReference>
<proteinExistence type="inferred from homology"/>
<dbReference type="RefSeq" id="WP_019688735.1">
    <property type="nucleotide sequence ID" value="NZ_CP036496.1"/>
</dbReference>
<sequence>MQIVHAPARIKWVDVLKGLAIIFLVFSHLVPHGFKGNELMDKSFIIGYFYSFHMPLFFFASGFTSNFQKYKFSSFLWSKIKTILLPYTTLYICSLLYFGWMHWMGIVGTLDPMVVIETFLYADGNHLGILNMSLWFLPCLFLAQIISYLVLKISSKKSYMYVFWILLTILGAFLSKLDTHALPWSLGTSINAASLIICGYLFKMNEQFFIEKIKLNKPYIAYAGGFLGLVLFLINDKPGMSGNYYGHNYILFYLSVLSSLVFYIYLSKKIESSNLLSYFGKNSLIIFGLHGLILSFWENVNFYEMFSVKTNMYLDGISFVVISTLLVFLSCVLFIEIFNRFLPFLIGKKFSFGNSKITTIPNKNV</sequence>
<dbReference type="InterPro" id="IPR002656">
    <property type="entry name" value="Acyl_transf_3_dom"/>
</dbReference>
<organism evidence="5 6">
    <name type="scientific">Paenibacillus polymyxa</name>
    <name type="common">Bacillus polymyxa</name>
    <dbReference type="NCBI Taxonomy" id="1406"/>
    <lineage>
        <taxon>Bacteria</taxon>
        <taxon>Bacillati</taxon>
        <taxon>Bacillota</taxon>
        <taxon>Bacilli</taxon>
        <taxon>Bacillales</taxon>
        <taxon>Paenibacillaceae</taxon>
        <taxon>Paenibacillus</taxon>
    </lineage>
</organism>
<protein>
    <submittedName>
        <fullName evidence="5">Fucose 4-O-acetylase</fullName>
    </submittedName>
</protein>
<feature type="transmembrane region" description="Helical" evidence="3">
    <location>
        <begin position="317"/>
        <end position="338"/>
    </location>
</feature>
<name>A0A378Y4C6_PAEPO</name>
<dbReference type="PANTHER" id="PTHR37312:SF1">
    <property type="entry name" value="MEMBRANE-BOUND ACYLTRANSFERASE YKRP-RELATED"/>
    <property type="match status" value="1"/>
</dbReference>
<comment type="similarity">
    <text evidence="2">Belongs to the acyltransferase 3 family.</text>
</comment>
<keyword evidence="3" id="KW-0812">Transmembrane</keyword>
<evidence type="ECO:0000313" key="5">
    <source>
        <dbReference type="EMBL" id="SUA72025.1"/>
    </source>
</evidence>
<dbReference type="InterPro" id="IPR052734">
    <property type="entry name" value="Nod_factor_acetyltransferase"/>
</dbReference>
<gene>
    <name evidence="5" type="ORF">NCTC10343_04978</name>
</gene>
<evidence type="ECO:0000313" key="6">
    <source>
        <dbReference type="Proteomes" id="UP000254400"/>
    </source>
</evidence>
<evidence type="ECO:0000256" key="2">
    <source>
        <dbReference type="ARBA" id="ARBA00007400"/>
    </source>
</evidence>
<feature type="transmembrane region" description="Helical" evidence="3">
    <location>
        <begin position="158"/>
        <end position="175"/>
    </location>
</feature>
<feature type="transmembrane region" description="Helical" evidence="3">
    <location>
        <begin position="129"/>
        <end position="151"/>
    </location>
</feature>
<reference evidence="5 6" key="1">
    <citation type="submission" date="2018-06" db="EMBL/GenBank/DDBJ databases">
        <authorList>
            <consortium name="Pathogen Informatics"/>
            <person name="Doyle S."/>
        </authorList>
    </citation>
    <scope>NUCLEOTIDE SEQUENCE [LARGE SCALE GENOMIC DNA]</scope>
    <source>
        <strain evidence="5 6">NCTC10343</strain>
    </source>
</reference>